<sequence length="124" mass="14415">MKHRITSTTVLLVALMACWQAEASRPRTFYVQPSVAFESTQLRDRDIDAQLSENDDCRAFLQYHDQCAPSVLPDEYDQGISRRRLRWKSTQLTGEALGAYCRDLHVLWKQQWKEQCPAHEDEGT</sequence>
<dbReference type="RefSeq" id="WP_072167922.1">
    <property type="nucleotide sequence ID" value="NZ_CWHS01000008.1"/>
</dbReference>
<organism evidence="2 3">
    <name type="scientific">Stenotrophomonas maltophilia</name>
    <name type="common">Pseudomonas maltophilia</name>
    <name type="synonym">Xanthomonas maltophilia</name>
    <dbReference type="NCBI Taxonomy" id="40324"/>
    <lineage>
        <taxon>Bacteria</taxon>
        <taxon>Pseudomonadati</taxon>
        <taxon>Pseudomonadota</taxon>
        <taxon>Gammaproteobacteria</taxon>
        <taxon>Lysobacterales</taxon>
        <taxon>Lysobacteraceae</taxon>
        <taxon>Stenotrophomonas</taxon>
        <taxon>Stenotrophomonas maltophilia group</taxon>
    </lineage>
</organism>
<protein>
    <recommendedName>
        <fullName evidence="4">Transmembrane protein</fullName>
    </recommendedName>
</protein>
<keyword evidence="1" id="KW-0732">Signal</keyword>
<evidence type="ECO:0000313" key="3">
    <source>
        <dbReference type="Proteomes" id="UP000197090"/>
    </source>
</evidence>
<gene>
    <name evidence="2" type="ORF">CEE63_02630</name>
</gene>
<feature type="signal peptide" evidence="1">
    <location>
        <begin position="1"/>
        <end position="23"/>
    </location>
</feature>
<accession>A0A246IDN3</accession>
<comment type="caution">
    <text evidence="2">The sequence shown here is derived from an EMBL/GenBank/DDBJ whole genome shotgun (WGS) entry which is preliminary data.</text>
</comment>
<proteinExistence type="predicted"/>
<dbReference type="PROSITE" id="PS51257">
    <property type="entry name" value="PROKAR_LIPOPROTEIN"/>
    <property type="match status" value="1"/>
</dbReference>
<reference evidence="2 3" key="1">
    <citation type="submission" date="2017-06" db="EMBL/GenBank/DDBJ databases">
        <authorList>
            <person name="Kim H.J."/>
            <person name="Triplett B.A."/>
        </authorList>
    </citation>
    <scope>NUCLEOTIDE SEQUENCE [LARGE SCALE GENOMIC DNA]</scope>
    <source>
        <strain evidence="2 3">594</strain>
    </source>
</reference>
<dbReference type="AlphaFoldDB" id="A0A246IDN3"/>
<dbReference type="EMBL" id="NIVX01000022">
    <property type="protein sequence ID" value="OWQ78241.1"/>
    <property type="molecule type" value="Genomic_DNA"/>
</dbReference>
<evidence type="ECO:0000256" key="1">
    <source>
        <dbReference type="SAM" id="SignalP"/>
    </source>
</evidence>
<dbReference type="Proteomes" id="UP000197090">
    <property type="component" value="Unassembled WGS sequence"/>
</dbReference>
<evidence type="ECO:0008006" key="4">
    <source>
        <dbReference type="Google" id="ProtNLM"/>
    </source>
</evidence>
<name>A0A246IDN3_STEMA</name>
<evidence type="ECO:0000313" key="2">
    <source>
        <dbReference type="EMBL" id="OWQ78241.1"/>
    </source>
</evidence>
<feature type="chain" id="PRO_5030042157" description="Transmembrane protein" evidence="1">
    <location>
        <begin position="24"/>
        <end position="124"/>
    </location>
</feature>